<evidence type="ECO:0000313" key="1">
    <source>
        <dbReference type="EMBL" id="KKL23680.1"/>
    </source>
</evidence>
<gene>
    <name evidence="1" type="ORF">LCGC14_2422940</name>
</gene>
<reference evidence="1" key="1">
    <citation type="journal article" date="2015" name="Nature">
        <title>Complex archaea that bridge the gap between prokaryotes and eukaryotes.</title>
        <authorList>
            <person name="Spang A."/>
            <person name="Saw J.H."/>
            <person name="Jorgensen S.L."/>
            <person name="Zaremba-Niedzwiedzka K."/>
            <person name="Martijn J."/>
            <person name="Lind A.E."/>
            <person name="van Eijk R."/>
            <person name="Schleper C."/>
            <person name="Guy L."/>
            <person name="Ettema T.J."/>
        </authorList>
    </citation>
    <scope>NUCLEOTIDE SEQUENCE</scope>
</reference>
<dbReference type="InterPro" id="IPR004590">
    <property type="entry name" value="ssDNA_annealing_RecT"/>
</dbReference>
<comment type="caution">
    <text evidence="1">The sequence shown here is derived from an EMBL/GenBank/DDBJ whole genome shotgun (WGS) entry which is preliminary data.</text>
</comment>
<proteinExistence type="predicted"/>
<name>A0A0F9BP84_9ZZZZ</name>
<protein>
    <recommendedName>
        <fullName evidence="2">Recombinase RecT</fullName>
    </recommendedName>
</protein>
<accession>A0A0F9BP84</accession>
<dbReference type="GO" id="GO:0006259">
    <property type="term" value="P:DNA metabolic process"/>
    <property type="evidence" value="ECO:0007669"/>
    <property type="project" value="InterPro"/>
</dbReference>
<organism evidence="1">
    <name type="scientific">marine sediment metagenome</name>
    <dbReference type="NCBI Taxonomy" id="412755"/>
    <lineage>
        <taxon>unclassified sequences</taxon>
        <taxon>metagenomes</taxon>
        <taxon>ecological metagenomes</taxon>
    </lineage>
</organism>
<evidence type="ECO:0008006" key="2">
    <source>
        <dbReference type="Google" id="ProtNLM"/>
    </source>
</evidence>
<dbReference type="AlphaFoldDB" id="A0A0F9BP84"/>
<dbReference type="EMBL" id="LAZR01036885">
    <property type="protein sequence ID" value="KKL23680.1"/>
    <property type="molecule type" value="Genomic_DNA"/>
</dbReference>
<dbReference type="InterPro" id="IPR018330">
    <property type="entry name" value="RecT_fam"/>
</dbReference>
<dbReference type="GO" id="GO:0003677">
    <property type="term" value="F:DNA binding"/>
    <property type="evidence" value="ECO:0007669"/>
    <property type="project" value="InterPro"/>
</dbReference>
<sequence length="333" mass="37077">MTDQALTKKKANPYDQFKLAIRGDAVRERFEIILKERSEAFLSSLLSVVANDNALQKCDTGSILTAAAKAAILDLPVEKSLGFAWIVPFGKKAEFILGYKGYIQLALRTSAYEVINATPIYVGEKVIVNRLTGNITLNGKQTSDEVIGYASYFQMKNGFEKYRYMTVDEVHAHAKRYAKSYGNPKSNWTTNFDSMGLKTVIRQLLSKWGLLSIKMQDADMPLVSADNGRLTDPEDMVVPPFEDIIEGEAVDVETPTEPETEQSSHDSDYMCQAIVDAKLSVNVHAAQAALKYCTIDDPSTEEAVAWMRLYRGWKDSDKTTQEAADRANKGETP</sequence>
<dbReference type="Pfam" id="PF03837">
    <property type="entry name" value="RecT"/>
    <property type="match status" value="1"/>
</dbReference>
<dbReference type="NCBIfam" id="TIGR00616">
    <property type="entry name" value="rect"/>
    <property type="match status" value="1"/>
</dbReference>